<dbReference type="NCBIfam" id="TIGR01687">
    <property type="entry name" value="moaD_arch"/>
    <property type="match status" value="1"/>
</dbReference>
<evidence type="ECO:0000256" key="3">
    <source>
        <dbReference type="ARBA" id="ARBA00024247"/>
    </source>
</evidence>
<accession>A0ABM9HEH4</accession>
<evidence type="ECO:0000256" key="1">
    <source>
        <dbReference type="ARBA" id="ARBA00022741"/>
    </source>
</evidence>
<dbReference type="EMBL" id="OX336137">
    <property type="protein sequence ID" value="CAI2718451.1"/>
    <property type="molecule type" value="Genomic_DNA"/>
</dbReference>
<dbReference type="InterPro" id="IPR003749">
    <property type="entry name" value="ThiS/MoaD-like"/>
</dbReference>
<dbReference type="SUPFAM" id="SSF54285">
    <property type="entry name" value="MoaD/ThiS"/>
    <property type="match status" value="1"/>
</dbReference>
<keyword evidence="1" id="KW-0547">Nucleotide-binding</keyword>
<evidence type="ECO:0000256" key="2">
    <source>
        <dbReference type="ARBA" id="ARBA00024200"/>
    </source>
</evidence>
<dbReference type="Pfam" id="PF02597">
    <property type="entry name" value="ThiS"/>
    <property type="match status" value="1"/>
</dbReference>
<evidence type="ECO:0000313" key="5">
    <source>
        <dbReference type="Proteomes" id="UP001157733"/>
    </source>
</evidence>
<dbReference type="Proteomes" id="UP001157733">
    <property type="component" value="Chromosome"/>
</dbReference>
<proteinExistence type="inferred from homology"/>
<dbReference type="PANTHER" id="PTHR33359:SF1">
    <property type="entry name" value="MOLYBDOPTERIN SYNTHASE SULFUR CARRIER SUBUNIT"/>
    <property type="match status" value="1"/>
</dbReference>
<dbReference type="Gene3D" id="3.10.20.30">
    <property type="match status" value="1"/>
</dbReference>
<dbReference type="InterPro" id="IPR010038">
    <property type="entry name" value="MoaD_arc-typ"/>
</dbReference>
<dbReference type="InterPro" id="IPR016155">
    <property type="entry name" value="Mopterin_synth/thiamin_S_b"/>
</dbReference>
<keyword evidence="5" id="KW-1185">Reference proteome</keyword>
<protein>
    <recommendedName>
        <fullName evidence="3">Molybdopterin synthase sulfur carrier subunit</fullName>
    </recommendedName>
</protein>
<gene>
    <name evidence="4" type="ORF">NSPWAT_1592</name>
</gene>
<evidence type="ECO:0000313" key="4">
    <source>
        <dbReference type="EMBL" id="CAI2718451.1"/>
    </source>
</evidence>
<dbReference type="InterPro" id="IPR012675">
    <property type="entry name" value="Beta-grasp_dom_sf"/>
</dbReference>
<dbReference type="InterPro" id="IPR044672">
    <property type="entry name" value="MOCS2A"/>
</dbReference>
<sequence length="83" mass="9326">MVTVKYFANLRQLAGKEEDRFDLEGEVTLEALTHMIGKTLPQIGEMVRQKKIMISINYDVMPLDTVVRDGDEIALLPPFSGGM</sequence>
<comment type="similarity">
    <text evidence="2">Belongs to the MoaD family.</text>
</comment>
<dbReference type="PANTHER" id="PTHR33359">
    <property type="entry name" value="MOLYBDOPTERIN SYNTHASE SULFUR CARRIER SUBUNIT"/>
    <property type="match status" value="1"/>
</dbReference>
<dbReference type="CDD" id="cd00754">
    <property type="entry name" value="Ubl_MoaD"/>
    <property type="match status" value="1"/>
</dbReference>
<dbReference type="RefSeq" id="WP_282011348.1">
    <property type="nucleotide sequence ID" value="NZ_OX336137.1"/>
</dbReference>
<reference evidence="4 5" key="1">
    <citation type="submission" date="2022-09" db="EMBL/GenBank/DDBJ databases">
        <authorList>
            <person name="Kop L."/>
        </authorList>
    </citation>
    <scope>NUCLEOTIDE SEQUENCE [LARGE SCALE GENOMIC DNA]</scope>
    <source>
        <strain evidence="4 5">347</strain>
    </source>
</reference>
<organism evidence="4 5">
    <name type="scientific">Nitrospina watsonii</name>
    <dbReference type="NCBI Taxonomy" id="1323948"/>
    <lineage>
        <taxon>Bacteria</taxon>
        <taxon>Pseudomonadati</taxon>
        <taxon>Nitrospinota/Tectimicrobiota group</taxon>
        <taxon>Nitrospinota</taxon>
        <taxon>Nitrospinia</taxon>
        <taxon>Nitrospinales</taxon>
        <taxon>Nitrospinaceae</taxon>
        <taxon>Nitrospina</taxon>
    </lineage>
</organism>
<name>A0ABM9HEH4_9BACT</name>